<protein>
    <submittedName>
        <fullName evidence="1">Bacteriocin-protection, YdeI or OmpD-Associated</fullName>
    </submittedName>
</protein>
<evidence type="ECO:0000313" key="1">
    <source>
        <dbReference type="EMBL" id="SDF70540.1"/>
    </source>
</evidence>
<proteinExistence type="predicted"/>
<keyword evidence="2" id="KW-1185">Reference proteome</keyword>
<gene>
    <name evidence="1" type="ORF">SAMN05192573_101170</name>
</gene>
<dbReference type="Pfam" id="PF13376">
    <property type="entry name" value="OmdA"/>
    <property type="match status" value="1"/>
</dbReference>
<organism evidence="1 2">
    <name type="scientific">Mucilaginibacter gossypii</name>
    <dbReference type="NCBI Taxonomy" id="551996"/>
    <lineage>
        <taxon>Bacteria</taxon>
        <taxon>Pseudomonadati</taxon>
        <taxon>Bacteroidota</taxon>
        <taxon>Sphingobacteriia</taxon>
        <taxon>Sphingobacteriales</taxon>
        <taxon>Sphingobacteriaceae</taxon>
        <taxon>Mucilaginibacter</taxon>
    </lineage>
</organism>
<accession>A0A1G7NB60</accession>
<reference evidence="2" key="1">
    <citation type="submission" date="2016-10" db="EMBL/GenBank/DDBJ databases">
        <authorList>
            <person name="Varghese N."/>
            <person name="Submissions S."/>
        </authorList>
    </citation>
    <scope>NUCLEOTIDE SEQUENCE [LARGE SCALE GENOMIC DNA]</scope>
    <source>
        <strain evidence="2">Gh-67</strain>
    </source>
</reference>
<evidence type="ECO:0000313" key="2">
    <source>
        <dbReference type="Proteomes" id="UP000199705"/>
    </source>
</evidence>
<dbReference type="RefSeq" id="WP_091162345.1">
    <property type="nucleotide sequence ID" value="NZ_FNCG01000001.1"/>
</dbReference>
<dbReference type="STRING" id="551996.SAMN05192573_101170"/>
<dbReference type="AlphaFoldDB" id="A0A1G7NB60"/>
<sequence>MNALAKKLLIKPNSRWLLQNAPAGYQDSLSPLPDNASLVFNTEGEFNGIQLFVTNSTELTSELKVITPLLKDDTVFWIIYPKKSSSIQTDLEMMSSWDAPALYGLRPVASAAVNEVWTALRFRPVESVKVSEGRNEAVRNNEYGDYIDVDNKIVTLPDYLKETLEQHPATLDYFQSLAYSHKKEYVLWILTAKQEKTRQDRLTKMVEMLQNKKKNPSDK</sequence>
<dbReference type="EMBL" id="FNCG01000001">
    <property type="protein sequence ID" value="SDF70540.1"/>
    <property type="molecule type" value="Genomic_DNA"/>
</dbReference>
<dbReference type="Proteomes" id="UP000199705">
    <property type="component" value="Unassembled WGS sequence"/>
</dbReference>
<name>A0A1G7NB60_9SPHI</name>